<gene>
    <name evidence="1" type="ORF">EVAR_33903_1</name>
</gene>
<protein>
    <submittedName>
        <fullName evidence="1">Uncharacterized protein</fullName>
    </submittedName>
</protein>
<proteinExistence type="predicted"/>
<evidence type="ECO:0000313" key="2">
    <source>
        <dbReference type="Proteomes" id="UP000299102"/>
    </source>
</evidence>
<dbReference type="Proteomes" id="UP000299102">
    <property type="component" value="Unassembled WGS sequence"/>
</dbReference>
<comment type="caution">
    <text evidence="1">The sequence shown here is derived from an EMBL/GenBank/DDBJ whole genome shotgun (WGS) entry which is preliminary data.</text>
</comment>
<dbReference type="AlphaFoldDB" id="A0A4C1WKY4"/>
<accession>A0A4C1WKY4</accession>
<organism evidence="1 2">
    <name type="scientific">Eumeta variegata</name>
    <name type="common">Bagworm moth</name>
    <name type="synonym">Eumeta japonica</name>
    <dbReference type="NCBI Taxonomy" id="151549"/>
    <lineage>
        <taxon>Eukaryota</taxon>
        <taxon>Metazoa</taxon>
        <taxon>Ecdysozoa</taxon>
        <taxon>Arthropoda</taxon>
        <taxon>Hexapoda</taxon>
        <taxon>Insecta</taxon>
        <taxon>Pterygota</taxon>
        <taxon>Neoptera</taxon>
        <taxon>Endopterygota</taxon>
        <taxon>Lepidoptera</taxon>
        <taxon>Glossata</taxon>
        <taxon>Ditrysia</taxon>
        <taxon>Tineoidea</taxon>
        <taxon>Psychidae</taxon>
        <taxon>Oiketicinae</taxon>
        <taxon>Eumeta</taxon>
    </lineage>
</organism>
<reference evidence="1 2" key="1">
    <citation type="journal article" date="2019" name="Commun. Biol.">
        <title>The bagworm genome reveals a unique fibroin gene that provides high tensile strength.</title>
        <authorList>
            <person name="Kono N."/>
            <person name="Nakamura H."/>
            <person name="Ohtoshi R."/>
            <person name="Tomita M."/>
            <person name="Numata K."/>
            <person name="Arakawa K."/>
        </authorList>
    </citation>
    <scope>NUCLEOTIDE SEQUENCE [LARGE SCALE GENOMIC DNA]</scope>
</reference>
<dbReference type="EMBL" id="BGZK01000575">
    <property type="protein sequence ID" value="GBP51152.1"/>
    <property type="molecule type" value="Genomic_DNA"/>
</dbReference>
<sequence>MGNLRHVVGQTLVCKYVRGPRPKVAFFARGSDVKTQPPAAASVGRVTEQSGGGILELRRAHVSCDAPGVGHRRGNNRNN</sequence>
<name>A0A4C1WKY4_EUMVA</name>
<evidence type="ECO:0000313" key="1">
    <source>
        <dbReference type="EMBL" id="GBP51152.1"/>
    </source>
</evidence>
<keyword evidence="2" id="KW-1185">Reference proteome</keyword>